<keyword evidence="3" id="KW-0804">Transcription</keyword>
<proteinExistence type="predicted"/>
<keyword evidence="1" id="KW-0805">Transcription regulation</keyword>
<dbReference type="SMART" id="SM00347">
    <property type="entry name" value="HTH_MARR"/>
    <property type="match status" value="1"/>
</dbReference>
<dbReference type="SUPFAM" id="SSF46785">
    <property type="entry name" value="Winged helix' DNA-binding domain"/>
    <property type="match status" value="1"/>
</dbReference>
<dbReference type="PRINTS" id="PR00598">
    <property type="entry name" value="HTHMARR"/>
</dbReference>
<feature type="domain" description="HTH marR-type" evidence="4">
    <location>
        <begin position="5"/>
        <end position="137"/>
    </location>
</feature>
<evidence type="ECO:0000256" key="1">
    <source>
        <dbReference type="ARBA" id="ARBA00023015"/>
    </source>
</evidence>
<evidence type="ECO:0000256" key="3">
    <source>
        <dbReference type="ARBA" id="ARBA00023163"/>
    </source>
</evidence>
<name>A0A653I2C7_9BACL</name>
<reference evidence="5 6" key="1">
    <citation type="submission" date="2019-10" db="EMBL/GenBank/DDBJ databases">
        <authorList>
            <person name="Karimi E."/>
        </authorList>
    </citation>
    <scope>NUCLEOTIDE SEQUENCE [LARGE SCALE GENOMIC DNA]</scope>
    <source>
        <strain evidence="5">Exiguobacterium sp. 9Y</strain>
    </source>
</reference>
<evidence type="ECO:0000313" key="6">
    <source>
        <dbReference type="Proteomes" id="UP000439752"/>
    </source>
</evidence>
<dbReference type="PANTHER" id="PTHR42756">
    <property type="entry name" value="TRANSCRIPTIONAL REGULATOR, MARR"/>
    <property type="match status" value="1"/>
</dbReference>
<dbReference type="InterPro" id="IPR036388">
    <property type="entry name" value="WH-like_DNA-bd_sf"/>
</dbReference>
<dbReference type="InterPro" id="IPR036390">
    <property type="entry name" value="WH_DNA-bd_sf"/>
</dbReference>
<dbReference type="GO" id="GO:0003700">
    <property type="term" value="F:DNA-binding transcription factor activity"/>
    <property type="evidence" value="ECO:0007669"/>
    <property type="project" value="InterPro"/>
</dbReference>
<dbReference type="PROSITE" id="PS01117">
    <property type="entry name" value="HTH_MARR_1"/>
    <property type="match status" value="1"/>
</dbReference>
<dbReference type="InterPro" id="IPR000835">
    <property type="entry name" value="HTH_MarR-typ"/>
</dbReference>
<evidence type="ECO:0000256" key="2">
    <source>
        <dbReference type="ARBA" id="ARBA00023125"/>
    </source>
</evidence>
<keyword evidence="6" id="KW-1185">Reference proteome</keyword>
<dbReference type="AlphaFoldDB" id="A0A653I2C7"/>
<accession>A0A653I2C7</accession>
<dbReference type="RefSeq" id="WP_088836853.1">
    <property type="nucleotide sequence ID" value="NZ_LR732308.1"/>
</dbReference>
<evidence type="ECO:0000313" key="5">
    <source>
        <dbReference type="EMBL" id="VWX33041.1"/>
    </source>
</evidence>
<dbReference type="Gene3D" id="1.10.10.10">
    <property type="entry name" value="Winged helix-like DNA-binding domain superfamily/Winged helix DNA-binding domain"/>
    <property type="match status" value="1"/>
</dbReference>
<evidence type="ECO:0000259" key="4">
    <source>
        <dbReference type="PROSITE" id="PS50995"/>
    </source>
</evidence>
<organism evidence="5 6">
    <name type="scientific">Exiguobacterium oxidotolerans</name>
    <dbReference type="NCBI Taxonomy" id="223958"/>
    <lineage>
        <taxon>Bacteria</taxon>
        <taxon>Bacillati</taxon>
        <taxon>Bacillota</taxon>
        <taxon>Bacilli</taxon>
        <taxon>Bacillales</taxon>
        <taxon>Bacillales Family XII. Incertae Sedis</taxon>
        <taxon>Exiguobacterium</taxon>
    </lineage>
</organism>
<gene>
    <name evidence="5" type="ORF">EXIGUO9Y_100016</name>
</gene>
<protein>
    <submittedName>
        <fullName evidence="5">MarR family transcriptional regulator</fullName>
    </submittedName>
</protein>
<dbReference type="GO" id="GO:0003677">
    <property type="term" value="F:DNA binding"/>
    <property type="evidence" value="ECO:0007669"/>
    <property type="project" value="UniProtKB-KW"/>
</dbReference>
<dbReference type="PROSITE" id="PS50995">
    <property type="entry name" value="HTH_MARR_2"/>
    <property type="match status" value="1"/>
</dbReference>
<keyword evidence="2" id="KW-0238">DNA-binding</keyword>
<dbReference type="InterPro" id="IPR023187">
    <property type="entry name" value="Tscrpt_reg_MarR-type_CS"/>
</dbReference>
<dbReference type="PANTHER" id="PTHR42756:SF1">
    <property type="entry name" value="TRANSCRIPTIONAL REPRESSOR OF EMRAB OPERON"/>
    <property type="match status" value="1"/>
</dbReference>
<dbReference type="Proteomes" id="UP000439752">
    <property type="component" value="Unassembled WGS sequence"/>
</dbReference>
<dbReference type="Pfam" id="PF01047">
    <property type="entry name" value="MarR"/>
    <property type="match status" value="1"/>
</dbReference>
<dbReference type="EMBL" id="CABWKQ010000002">
    <property type="protein sequence ID" value="VWX33041.1"/>
    <property type="molecule type" value="Genomic_DNA"/>
</dbReference>
<sequence>MKEVDWSLGMQLSRSYHSFKRAATKRMDVHGLTPEQLSVLSELHKQEGVSQKQLALVTERDQTTVGKILDKLVKKGFVMRTSDPRDRRAFILLTTKEGVHVLELLEPTLDALQEQAFQGLTKAEIEQFIRTLETIHKNVT</sequence>